<evidence type="ECO:0000313" key="2">
    <source>
        <dbReference type="Proteomes" id="UP000198534"/>
    </source>
</evidence>
<dbReference type="AlphaFoldDB" id="A0A1H3BVI4"/>
<evidence type="ECO:0000313" key="1">
    <source>
        <dbReference type="EMBL" id="SDX45846.1"/>
    </source>
</evidence>
<dbReference type="EMBL" id="FNNQ01000018">
    <property type="protein sequence ID" value="SDX45846.1"/>
    <property type="molecule type" value="Genomic_DNA"/>
</dbReference>
<protein>
    <submittedName>
        <fullName evidence="1">Uncharacterized protein</fullName>
    </submittedName>
</protein>
<gene>
    <name evidence="1" type="ORF">SAMN05444487_11848</name>
</gene>
<dbReference type="OrthoDB" id="2989906at2"/>
<sequence length="116" mass="13102">MAKITLETRRAAYDEILESLGARYRQVLDELSYGPASARELAMRLWQKGSIPSPERNFVHPRLTELEQVELVSVIDKKPCPISGKTVAIYERVTKETHLKAMQGELALEPKEADHG</sequence>
<accession>A0A1H3BVI4</accession>
<dbReference type="Proteomes" id="UP000198534">
    <property type="component" value="Unassembled WGS sequence"/>
</dbReference>
<dbReference type="RefSeq" id="WP_091742642.1">
    <property type="nucleotide sequence ID" value="NZ_FNNQ01000018.1"/>
</dbReference>
<keyword evidence="2" id="KW-1185">Reference proteome</keyword>
<reference evidence="1 2" key="1">
    <citation type="submission" date="2016-10" db="EMBL/GenBank/DDBJ databases">
        <authorList>
            <person name="de Groot N.N."/>
        </authorList>
    </citation>
    <scope>NUCLEOTIDE SEQUENCE [LARGE SCALE GENOMIC DNA]</scope>
    <source>
        <strain evidence="1 2">DSM 45610</strain>
    </source>
</reference>
<name>A0A1H3BVI4_9BACL</name>
<dbReference type="STRING" id="1048340.SAMN05444487_11848"/>
<organism evidence="1 2">
    <name type="scientific">Marininema mesophilum</name>
    <dbReference type="NCBI Taxonomy" id="1048340"/>
    <lineage>
        <taxon>Bacteria</taxon>
        <taxon>Bacillati</taxon>
        <taxon>Bacillota</taxon>
        <taxon>Bacilli</taxon>
        <taxon>Bacillales</taxon>
        <taxon>Thermoactinomycetaceae</taxon>
        <taxon>Marininema</taxon>
    </lineage>
</organism>
<proteinExistence type="predicted"/>